<dbReference type="PANTHER" id="PTHR47336:SF3">
    <property type="entry name" value="SERINE-RICH PROTEIN TYE7"/>
    <property type="match status" value="1"/>
</dbReference>
<feature type="domain" description="BHLH" evidence="3">
    <location>
        <begin position="251"/>
        <end position="317"/>
    </location>
</feature>
<dbReference type="PANTHER" id="PTHR47336">
    <property type="entry name" value="TRANSCRIPTION FACTOR HMS1-RELATED"/>
    <property type="match status" value="1"/>
</dbReference>
<protein>
    <recommendedName>
        <fullName evidence="3">BHLH domain-containing protein</fullName>
    </recommendedName>
</protein>
<dbReference type="InterPro" id="IPR011598">
    <property type="entry name" value="bHLH_dom"/>
</dbReference>
<dbReference type="STRING" id="1745343.A0A2J6Q2F5"/>
<dbReference type="PROSITE" id="PS50888">
    <property type="entry name" value="BHLH"/>
    <property type="match status" value="1"/>
</dbReference>
<evidence type="ECO:0000313" key="5">
    <source>
        <dbReference type="Proteomes" id="UP000235672"/>
    </source>
</evidence>
<evidence type="ECO:0000259" key="3">
    <source>
        <dbReference type="PROSITE" id="PS50888"/>
    </source>
</evidence>
<evidence type="ECO:0000313" key="4">
    <source>
        <dbReference type="EMBL" id="PMD20457.1"/>
    </source>
</evidence>
<name>A0A2J6Q2F5_9HELO</name>
<feature type="compositionally biased region" description="Basic residues" evidence="2">
    <location>
        <begin position="203"/>
        <end position="213"/>
    </location>
</feature>
<keyword evidence="5" id="KW-1185">Reference proteome</keyword>
<accession>A0A2J6Q2F5</accession>
<feature type="region of interest" description="Disordered" evidence="2">
    <location>
        <begin position="153"/>
        <end position="248"/>
    </location>
</feature>
<dbReference type="SMART" id="SM00353">
    <property type="entry name" value="HLH"/>
    <property type="match status" value="1"/>
</dbReference>
<proteinExistence type="predicted"/>
<keyword evidence="1" id="KW-0175">Coiled coil</keyword>
<dbReference type="Proteomes" id="UP000235672">
    <property type="component" value="Unassembled WGS sequence"/>
</dbReference>
<organism evidence="4 5">
    <name type="scientific">Hyaloscypha hepaticicola</name>
    <dbReference type="NCBI Taxonomy" id="2082293"/>
    <lineage>
        <taxon>Eukaryota</taxon>
        <taxon>Fungi</taxon>
        <taxon>Dikarya</taxon>
        <taxon>Ascomycota</taxon>
        <taxon>Pezizomycotina</taxon>
        <taxon>Leotiomycetes</taxon>
        <taxon>Helotiales</taxon>
        <taxon>Hyaloscyphaceae</taxon>
        <taxon>Hyaloscypha</taxon>
    </lineage>
</organism>
<feature type="compositionally biased region" description="Low complexity" evidence="2">
    <location>
        <begin position="192"/>
        <end position="202"/>
    </location>
</feature>
<dbReference type="Gene3D" id="4.10.280.10">
    <property type="entry name" value="Helix-loop-helix DNA-binding domain"/>
    <property type="match status" value="1"/>
</dbReference>
<dbReference type="AlphaFoldDB" id="A0A2J6Q2F5"/>
<dbReference type="InterPro" id="IPR052099">
    <property type="entry name" value="Regulatory_TF_Diverse"/>
</dbReference>
<dbReference type="GO" id="GO:0046983">
    <property type="term" value="F:protein dimerization activity"/>
    <property type="evidence" value="ECO:0007669"/>
    <property type="project" value="InterPro"/>
</dbReference>
<evidence type="ECO:0000256" key="2">
    <source>
        <dbReference type="SAM" id="MobiDB-lite"/>
    </source>
</evidence>
<dbReference type="SUPFAM" id="SSF47459">
    <property type="entry name" value="HLH, helix-loop-helix DNA-binding domain"/>
    <property type="match status" value="1"/>
</dbReference>
<reference evidence="4 5" key="1">
    <citation type="submission" date="2016-05" db="EMBL/GenBank/DDBJ databases">
        <title>A degradative enzymes factory behind the ericoid mycorrhizal symbiosis.</title>
        <authorList>
            <consortium name="DOE Joint Genome Institute"/>
            <person name="Martino E."/>
            <person name="Morin E."/>
            <person name="Grelet G."/>
            <person name="Kuo A."/>
            <person name="Kohler A."/>
            <person name="Daghino S."/>
            <person name="Barry K."/>
            <person name="Choi C."/>
            <person name="Cichocki N."/>
            <person name="Clum A."/>
            <person name="Copeland A."/>
            <person name="Hainaut M."/>
            <person name="Haridas S."/>
            <person name="Labutti K."/>
            <person name="Lindquist E."/>
            <person name="Lipzen A."/>
            <person name="Khouja H.-R."/>
            <person name="Murat C."/>
            <person name="Ohm R."/>
            <person name="Olson A."/>
            <person name="Spatafora J."/>
            <person name="Veneault-Fourrey C."/>
            <person name="Henrissat B."/>
            <person name="Grigoriev I."/>
            <person name="Martin F."/>
            <person name="Perotto S."/>
        </authorList>
    </citation>
    <scope>NUCLEOTIDE SEQUENCE [LARGE SCALE GENOMIC DNA]</scope>
    <source>
        <strain evidence="4 5">UAMH 7357</strain>
    </source>
</reference>
<feature type="coiled-coil region" evidence="1">
    <location>
        <begin position="307"/>
        <end position="341"/>
    </location>
</feature>
<gene>
    <name evidence="4" type="ORF">NA56DRAFT_646559</name>
</gene>
<feature type="compositionally biased region" description="Low complexity" evidence="2">
    <location>
        <begin position="214"/>
        <end position="225"/>
    </location>
</feature>
<dbReference type="EMBL" id="KZ613485">
    <property type="protein sequence ID" value="PMD20457.1"/>
    <property type="molecule type" value="Genomic_DNA"/>
</dbReference>
<sequence>MCERTQEQNGFLDFSAEYDDGVYPPYAVGDTTAYQGYYTPSPVLDLREWPINLNDAFATSLLSSVGLSPHQEVESQNYFEKPFPAALQSCSLTIPARGGFIDPSVSYQQFVSQPNWNPDRARGIALGVPSYVPLSLVSPCARVNDDDIDFIEGQEEYPTGSSSVYTAEKSSETIVKSTGPEASSNESRRHSSNSQSKSGKLSSRSKGKAKKQQTKSSSSSSTSKAHQLRSTRAKKNINYSENEEKMEPISNTKTSHNMVEKQYRNRLNGQFSTLLGVLPPDLVAAEVEGYVRDGASAEKKISKAEVLVLARSRIENLEREKKELEGGKNALLQDMQRLKGDWVRLGGQVMP</sequence>
<dbReference type="OrthoDB" id="3542681at2759"/>
<dbReference type="Pfam" id="PF00010">
    <property type="entry name" value="HLH"/>
    <property type="match status" value="1"/>
</dbReference>
<dbReference type="InterPro" id="IPR036638">
    <property type="entry name" value="HLH_DNA-bd_sf"/>
</dbReference>
<feature type="compositionally biased region" description="Basic residues" evidence="2">
    <location>
        <begin position="226"/>
        <end position="235"/>
    </location>
</feature>
<evidence type="ECO:0000256" key="1">
    <source>
        <dbReference type="SAM" id="Coils"/>
    </source>
</evidence>